<keyword evidence="6" id="KW-0547">Nucleotide-binding</keyword>
<protein>
    <submittedName>
        <fullName evidence="11">DNA polymerase III subunit beta</fullName>
    </submittedName>
</protein>
<keyword evidence="2" id="KW-1277">Toxin-antitoxin system</keyword>
<organism evidence="11 12">
    <name type="scientific">Roseospira navarrensis</name>
    <dbReference type="NCBI Taxonomy" id="140058"/>
    <lineage>
        <taxon>Bacteria</taxon>
        <taxon>Pseudomonadati</taxon>
        <taxon>Pseudomonadota</taxon>
        <taxon>Alphaproteobacteria</taxon>
        <taxon>Rhodospirillales</taxon>
        <taxon>Rhodospirillaceae</taxon>
        <taxon>Roseospira</taxon>
    </lineage>
</organism>
<dbReference type="Pfam" id="PF01909">
    <property type="entry name" value="NTP_transf_2"/>
    <property type="match status" value="1"/>
</dbReference>
<dbReference type="CDD" id="cd05403">
    <property type="entry name" value="NT_KNTase_like"/>
    <property type="match status" value="1"/>
</dbReference>
<sequence length="104" mass="11426">MTAEIAEKREALAALCRRYGVACLEVFGSAGRGGPDWDPVRSDIDFLVAFKDGAVPTLTEYFALQTALSQVLERPVDLVMPDAVRNPYLRASIEQTRAPVFARP</sequence>
<evidence type="ECO:0000256" key="1">
    <source>
        <dbReference type="ARBA" id="ARBA00001946"/>
    </source>
</evidence>
<dbReference type="EMBL" id="WIVE01000001">
    <property type="protein sequence ID" value="MQX35105.1"/>
    <property type="molecule type" value="Genomic_DNA"/>
</dbReference>
<dbReference type="SUPFAM" id="SSF81301">
    <property type="entry name" value="Nucleotidyltransferase"/>
    <property type="match status" value="1"/>
</dbReference>
<name>A0A7X1ZAS8_9PROT</name>
<dbReference type="PANTHER" id="PTHR33571">
    <property type="entry name" value="SSL8005 PROTEIN"/>
    <property type="match status" value="1"/>
</dbReference>
<dbReference type="GO" id="GO:0046872">
    <property type="term" value="F:metal ion binding"/>
    <property type="evidence" value="ECO:0007669"/>
    <property type="project" value="UniProtKB-KW"/>
</dbReference>
<evidence type="ECO:0000256" key="2">
    <source>
        <dbReference type="ARBA" id="ARBA00022649"/>
    </source>
</evidence>
<evidence type="ECO:0000259" key="10">
    <source>
        <dbReference type="Pfam" id="PF01909"/>
    </source>
</evidence>
<comment type="similarity">
    <text evidence="9">Belongs to the MntA antitoxin family.</text>
</comment>
<proteinExistence type="inferred from homology"/>
<dbReference type="Gene3D" id="3.30.460.10">
    <property type="entry name" value="Beta Polymerase, domain 2"/>
    <property type="match status" value="1"/>
</dbReference>
<dbReference type="AlphaFoldDB" id="A0A7X1ZAS8"/>
<evidence type="ECO:0000313" key="12">
    <source>
        <dbReference type="Proteomes" id="UP000434582"/>
    </source>
</evidence>
<keyword evidence="7" id="KW-0067">ATP-binding</keyword>
<evidence type="ECO:0000313" key="11">
    <source>
        <dbReference type="EMBL" id="MQX35105.1"/>
    </source>
</evidence>
<dbReference type="InterPro" id="IPR052038">
    <property type="entry name" value="Type-VII_TA_antitoxin"/>
</dbReference>
<feature type="domain" description="Polymerase nucleotidyl transferase" evidence="10">
    <location>
        <begin position="9"/>
        <end position="95"/>
    </location>
</feature>
<keyword evidence="5" id="KW-0479">Metal-binding</keyword>
<evidence type="ECO:0000256" key="4">
    <source>
        <dbReference type="ARBA" id="ARBA00022695"/>
    </source>
</evidence>
<evidence type="ECO:0000256" key="6">
    <source>
        <dbReference type="ARBA" id="ARBA00022741"/>
    </source>
</evidence>
<keyword evidence="3" id="KW-0808">Transferase</keyword>
<accession>A0A7X1ZAS8</accession>
<evidence type="ECO:0000256" key="7">
    <source>
        <dbReference type="ARBA" id="ARBA00022840"/>
    </source>
</evidence>
<dbReference type="InterPro" id="IPR002934">
    <property type="entry name" value="Polymerase_NTP_transf_dom"/>
</dbReference>
<keyword evidence="12" id="KW-1185">Reference proteome</keyword>
<evidence type="ECO:0000256" key="9">
    <source>
        <dbReference type="ARBA" id="ARBA00038276"/>
    </source>
</evidence>
<evidence type="ECO:0000256" key="3">
    <source>
        <dbReference type="ARBA" id="ARBA00022679"/>
    </source>
</evidence>
<dbReference type="RefSeq" id="WP_153340205.1">
    <property type="nucleotide sequence ID" value="NZ_WIVE01000001.1"/>
</dbReference>
<evidence type="ECO:0000256" key="5">
    <source>
        <dbReference type="ARBA" id="ARBA00022723"/>
    </source>
</evidence>
<dbReference type="Proteomes" id="UP000434582">
    <property type="component" value="Unassembled WGS sequence"/>
</dbReference>
<keyword evidence="4" id="KW-0548">Nucleotidyltransferase</keyword>
<comment type="caution">
    <text evidence="11">The sequence shown here is derived from an EMBL/GenBank/DDBJ whole genome shotgun (WGS) entry which is preliminary data.</text>
</comment>
<keyword evidence="8" id="KW-0460">Magnesium</keyword>
<evidence type="ECO:0000256" key="8">
    <source>
        <dbReference type="ARBA" id="ARBA00022842"/>
    </source>
</evidence>
<gene>
    <name evidence="11" type="ORF">GHC57_01085</name>
</gene>
<dbReference type="InterPro" id="IPR043519">
    <property type="entry name" value="NT_sf"/>
</dbReference>
<dbReference type="PANTHER" id="PTHR33571:SF12">
    <property type="entry name" value="BSL3053 PROTEIN"/>
    <property type="match status" value="1"/>
</dbReference>
<dbReference type="GO" id="GO:0016779">
    <property type="term" value="F:nucleotidyltransferase activity"/>
    <property type="evidence" value="ECO:0007669"/>
    <property type="project" value="UniProtKB-KW"/>
</dbReference>
<comment type="cofactor">
    <cofactor evidence="1">
        <name>Mg(2+)</name>
        <dbReference type="ChEBI" id="CHEBI:18420"/>
    </cofactor>
</comment>
<reference evidence="11 12" key="1">
    <citation type="submission" date="2019-10" db="EMBL/GenBank/DDBJ databases">
        <title>Draft whole-genome sequence of the purple nonsulfur photosynthetic bacterium Roseospira navarrensis DSM 15114.</title>
        <authorList>
            <person name="Kyndt J.A."/>
            <person name="Meyer T.E."/>
        </authorList>
    </citation>
    <scope>NUCLEOTIDE SEQUENCE [LARGE SCALE GENOMIC DNA]</scope>
    <source>
        <strain evidence="11 12">DSM 15114</strain>
    </source>
</reference>
<dbReference type="GO" id="GO:0005524">
    <property type="term" value="F:ATP binding"/>
    <property type="evidence" value="ECO:0007669"/>
    <property type="project" value="UniProtKB-KW"/>
</dbReference>
<dbReference type="OrthoDB" id="9809323at2"/>